<dbReference type="KEGG" id="anf:AQPE_0519"/>
<dbReference type="Pfam" id="PF03692">
    <property type="entry name" value="CxxCxxCC"/>
    <property type="match status" value="1"/>
</dbReference>
<dbReference type="AlphaFoldDB" id="A0A5K7S485"/>
<gene>
    <name evidence="1" type="ORF">AQPE_0519</name>
</gene>
<evidence type="ECO:0000313" key="2">
    <source>
        <dbReference type="Proteomes" id="UP001193389"/>
    </source>
</evidence>
<protein>
    <recommendedName>
        <fullName evidence="3">Fe-S-cluster oxidoreductase</fullName>
    </recommendedName>
</protein>
<evidence type="ECO:0000313" key="1">
    <source>
        <dbReference type="EMBL" id="BBE16381.1"/>
    </source>
</evidence>
<reference evidence="1" key="1">
    <citation type="journal article" date="2020" name="Int. J. Syst. Evol. Microbiol.">
        <title>Aquipluma nitroreducens gen. nov. sp. nov., a novel facultatively anaerobic bacterium isolated from a freshwater lake.</title>
        <authorList>
            <person name="Watanabe M."/>
            <person name="Kojima H."/>
            <person name="Fukui M."/>
        </authorList>
    </citation>
    <scope>NUCLEOTIDE SEQUENCE</scope>
    <source>
        <strain evidence="1">MeG22</strain>
    </source>
</reference>
<sequence length="205" mass="23600">MLEKIRKIERVFKQLDRETQKFGNQSNLKCLTNCNLCCLKKGLEANVLEFLPLAYHLVQNNLHEAALDLLDTEPEHCINLAKNPALGQTAGCGAYEQRGLICRLFGFSAVRDKNSKLAVYTCTHIKHEYPEEFKRASELINAKGMNIPLVTDFYYQIYFIDTQMANDYNPINVSIRKAIEHVAYYYSNRPIRKPNKKLNPQIGNK</sequence>
<keyword evidence="2" id="KW-1185">Reference proteome</keyword>
<dbReference type="Proteomes" id="UP001193389">
    <property type="component" value="Chromosome"/>
</dbReference>
<evidence type="ECO:0008006" key="3">
    <source>
        <dbReference type="Google" id="ProtNLM"/>
    </source>
</evidence>
<name>A0A5K7S485_9BACT</name>
<organism evidence="1 2">
    <name type="scientific">Aquipluma nitroreducens</name>
    <dbReference type="NCBI Taxonomy" id="2010828"/>
    <lineage>
        <taxon>Bacteria</taxon>
        <taxon>Pseudomonadati</taxon>
        <taxon>Bacteroidota</taxon>
        <taxon>Bacteroidia</taxon>
        <taxon>Marinilabiliales</taxon>
        <taxon>Prolixibacteraceae</taxon>
        <taxon>Aquipluma</taxon>
    </lineage>
</organism>
<dbReference type="InterPro" id="IPR005358">
    <property type="entry name" value="Puta_zinc/iron-chelating_dom"/>
</dbReference>
<dbReference type="RefSeq" id="WP_318349462.1">
    <property type="nucleotide sequence ID" value="NZ_AP018694.1"/>
</dbReference>
<dbReference type="EMBL" id="AP018694">
    <property type="protein sequence ID" value="BBE16381.1"/>
    <property type="molecule type" value="Genomic_DNA"/>
</dbReference>
<accession>A0A5K7S485</accession>
<proteinExistence type="predicted"/>